<organism evidence="2 3">
    <name type="scientific">Microseira wollei NIES-4236</name>
    <dbReference type="NCBI Taxonomy" id="2530354"/>
    <lineage>
        <taxon>Bacteria</taxon>
        <taxon>Bacillati</taxon>
        <taxon>Cyanobacteriota</taxon>
        <taxon>Cyanophyceae</taxon>
        <taxon>Oscillatoriophycideae</taxon>
        <taxon>Aerosakkonematales</taxon>
        <taxon>Aerosakkonemataceae</taxon>
        <taxon>Microseira</taxon>
    </lineage>
</organism>
<proteinExistence type="predicted"/>
<feature type="domain" description="GerMN" evidence="1">
    <location>
        <begin position="85"/>
        <end position="173"/>
    </location>
</feature>
<protein>
    <recommendedName>
        <fullName evidence="1">GerMN domain-containing protein</fullName>
    </recommendedName>
</protein>
<dbReference type="InterPro" id="IPR019606">
    <property type="entry name" value="GerMN"/>
</dbReference>
<evidence type="ECO:0000313" key="3">
    <source>
        <dbReference type="Proteomes" id="UP001050975"/>
    </source>
</evidence>
<gene>
    <name evidence="2" type="ORF">MiSe_19880</name>
</gene>
<dbReference type="AlphaFoldDB" id="A0AAV3X605"/>
<dbReference type="Pfam" id="PF10646">
    <property type="entry name" value="Germane"/>
    <property type="match status" value="1"/>
</dbReference>
<dbReference type="SMART" id="SM00909">
    <property type="entry name" value="Germane"/>
    <property type="match status" value="1"/>
</dbReference>
<reference evidence="2" key="1">
    <citation type="submission" date="2019-10" db="EMBL/GenBank/DDBJ databases">
        <title>Draft genome sequece of Microseira wollei NIES-4236.</title>
        <authorList>
            <person name="Yamaguchi H."/>
            <person name="Suzuki S."/>
            <person name="Kawachi M."/>
        </authorList>
    </citation>
    <scope>NUCLEOTIDE SEQUENCE</scope>
    <source>
        <strain evidence="2">NIES-4236</strain>
    </source>
</reference>
<name>A0AAV3X605_9CYAN</name>
<accession>A0AAV3X605</accession>
<keyword evidence="3" id="KW-1185">Reference proteome</keyword>
<evidence type="ECO:0000313" key="2">
    <source>
        <dbReference type="EMBL" id="GET37235.1"/>
    </source>
</evidence>
<evidence type="ECO:0000259" key="1">
    <source>
        <dbReference type="SMART" id="SM00909"/>
    </source>
</evidence>
<comment type="caution">
    <text evidence="2">The sequence shown here is derived from an EMBL/GenBank/DDBJ whole genome shotgun (WGS) entry which is preliminary data.</text>
</comment>
<dbReference type="Proteomes" id="UP001050975">
    <property type="component" value="Unassembled WGS sequence"/>
</dbReference>
<sequence length="194" mass="20659">MQQQLLCRIPRSVIAGVVTLALVTGCGRENQTVTNNTLTPSPVVQQEQQQTAQVYLVEAQDNKIHLVGRPVASTKTGNQNPKQSLEAAFNRLLSGSTGADAGVSSSIPQGTKLRSLAVKNDTVSVDLSQEFTRGGGTASMQSRLGQVIYTATSLNPKAKVYISVEGKPLTELGGEGLTIDQPMTRQSFDADFQL</sequence>
<dbReference type="RefSeq" id="WP_226578371.1">
    <property type="nucleotide sequence ID" value="NZ_BLAY01000025.1"/>
</dbReference>
<dbReference type="EMBL" id="BLAY01000025">
    <property type="protein sequence ID" value="GET37235.1"/>
    <property type="molecule type" value="Genomic_DNA"/>
</dbReference>